<keyword evidence="2" id="KW-0812">Transmembrane</keyword>
<feature type="transmembrane region" description="Helical" evidence="2">
    <location>
        <begin position="72"/>
        <end position="90"/>
    </location>
</feature>
<sequence>MSATAPVAVRSFQGDVSERSPDPSPDPRPPARTGGVAGDSDRARRLWSLLPVAALSGASGYGFARVFPPSELLPVLAVAVLSPVALSAVLSGLLRRRPVRAGRVGRPTLPLWPAALLTVVAWAVVVSATLFHEVSDGLPGAAALRAAWSALLDAPHALLSTILPAPGEPELLVLPHAVVWAATAVAAELALRTRAPLLPALPAVLAFGFPLVLGADGPGSSYPAAGALAGAAALLVLVRSRVRLPLRAMALRLPAVAALGGVAALLGPLLPGLGSPYDLRETVTAPAERPRSVSPLDQVSAWLRNGDEKVFTVRTSGATPGNYRLAVLDRYDGTTWSSGAGLTRTGGRVPEEKGTDPDETGRTKTLQQRVTVQSLPGIWLPAADRPSSVTAPEGTALSVDADSGVLSTGAAVPRGFTYSATSRLPEYDADRLRYAEAAHDPARVRLPAVDAAGQPIPSVRSFRNIAVRVTRGSTHPYERAVRLADWLRGAYRLDPGALPGHTYRSLEFFLADGGRGTSEQFAASFAVLARTLGLPTRVAVGFRPGTRTGSGTWQVRGRDVLAWPEVKFAGVGWVPFHPTPGEAAQGSGAASAAQPEERQQAGGESTKPTPPSTPPRTPAEAAPATRGASGTGMPPLWLTVPLALLLLATAYVLYALWLPYSRRSRRRNGPDARHRVLGAWQQIVERLTELGLPATGAHTAQEIAAFGSEHVGGTVGRRLPELATLVNEVEYADRRPDSAAADAAWADCDALEKTVRQRVPHRVRLLRLLRSAAPRRRRGSWPPIR</sequence>
<feature type="region of interest" description="Disordered" evidence="1">
    <location>
        <begin position="579"/>
        <end position="632"/>
    </location>
</feature>
<dbReference type="InterPro" id="IPR052901">
    <property type="entry name" value="Bact_TGase-like"/>
</dbReference>
<dbReference type="Gene3D" id="3.10.620.30">
    <property type="match status" value="1"/>
</dbReference>
<gene>
    <name evidence="4" type="ORF">L0P92_15065</name>
</gene>
<dbReference type="InterPro" id="IPR002931">
    <property type="entry name" value="Transglutaminase-like"/>
</dbReference>
<feature type="transmembrane region" description="Helical" evidence="2">
    <location>
        <begin position="636"/>
        <end position="657"/>
    </location>
</feature>
<dbReference type="InterPro" id="IPR025403">
    <property type="entry name" value="TgpA-like_C"/>
</dbReference>
<protein>
    <submittedName>
        <fullName evidence="4">DUF3488 and transglutaminase-like domain-containing protein</fullName>
    </submittedName>
</protein>
<keyword evidence="2" id="KW-1133">Transmembrane helix</keyword>
<reference evidence="4" key="1">
    <citation type="submission" date="2022-01" db="EMBL/GenBank/DDBJ databases">
        <title>Draft Genome Sequences of Seven Type Strains of the Genus Streptomyces.</title>
        <authorList>
            <person name="Aziz S."/>
            <person name="Coretto E."/>
            <person name="Chronakova A."/>
            <person name="Sproer C."/>
            <person name="Huber K."/>
            <person name="Nouioui I."/>
            <person name="Gross H."/>
        </authorList>
    </citation>
    <scope>NUCLEOTIDE SEQUENCE</scope>
    <source>
        <strain evidence="4">DSM 103493</strain>
    </source>
</reference>
<feature type="transmembrane region" description="Helical" evidence="2">
    <location>
        <begin position="197"/>
        <end position="215"/>
    </location>
</feature>
<feature type="transmembrane region" description="Helical" evidence="2">
    <location>
        <begin position="111"/>
        <end position="131"/>
    </location>
</feature>
<dbReference type="EMBL" id="JAKEIP010000049">
    <property type="protein sequence ID" value="MCF1594879.1"/>
    <property type="molecule type" value="Genomic_DNA"/>
</dbReference>
<evidence type="ECO:0000259" key="3">
    <source>
        <dbReference type="SMART" id="SM00460"/>
    </source>
</evidence>
<accession>A0A9X1TLN7</accession>
<proteinExistence type="predicted"/>
<evidence type="ECO:0000256" key="1">
    <source>
        <dbReference type="SAM" id="MobiDB-lite"/>
    </source>
</evidence>
<dbReference type="AlphaFoldDB" id="A0A9X1TLN7"/>
<feature type="compositionally biased region" description="Basic and acidic residues" evidence="1">
    <location>
        <begin position="349"/>
        <end position="362"/>
    </location>
</feature>
<keyword evidence="2" id="KW-0472">Membrane</keyword>
<feature type="compositionally biased region" description="Low complexity" evidence="1">
    <location>
        <begin position="618"/>
        <end position="628"/>
    </location>
</feature>
<keyword evidence="5" id="KW-1185">Reference proteome</keyword>
<dbReference type="Proteomes" id="UP001139384">
    <property type="component" value="Unassembled WGS sequence"/>
</dbReference>
<feature type="transmembrane region" description="Helical" evidence="2">
    <location>
        <begin position="46"/>
        <end position="66"/>
    </location>
</feature>
<feature type="transmembrane region" description="Helical" evidence="2">
    <location>
        <begin position="171"/>
        <end position="190"/>
    </location>
</feature>
<evidence type="ECO:0000313" key="5">
    <source>
        <dbReference type="Proteomes" id="UP001139384"/>
    </source>
</evidence>
<feature type="compositionally biased region" description="Pro residues" evidence="1">
    <location>
        <begin position="608"/>
        <end position="617"/>
    </location>
</feature>
<dbReference type="Pfam" id="PF13559">
    <property type="entry name" value="DUF4129"/>
    <property type="match status" value="1"/>
</dbReference>
<evidence type="ECO:0000256" key="2">
    <source>
        <dbReference type="SAM" id="Phobius"/>
    </source>
</evidence>
<dbReference type="PANTHER" id="PTHR42736:SF1">
    <property type="entry name" value="PROTEIN-GLUTAMINE GAMMA-GLUTAMYLTRANSFERASE"/>
    <property type="match status" value="1"/>
</dbReference>
<dbReference type="PANTHER" id="PTHR42736">
    <property type="entry name" value="PROTEIN-GLUTAMINE GAMMA-GLUTAMYLTRANSFERASE"/>
    <property type="match status" value="1"/>
</dbReference>
<organism evidence="4 5">
    <name type="scientific">Streptomyces muensis</name>
    <dbReference type="NCBI Taxonomy" id="1077944"/>
    <lineage>
        <taxon>Bacteria</taxon>
        <taxon>Bacillati</taxon>
        <taxon>Actinomycetota</taxon>
        <taxon>Actinomycetes</taxon>
        <taxon>Kitasatosporales</taxon>
        <taxon>Streptomycetaceae</taxon>
        <taxon>Streptomyces</taxon>
    </lineage>
</organism>
<feature type="transmembrane region" description="Helical" evidence="2">
    <location>
        <begin position="221"/>
        <end position="238"/>
    </location>
</feature>
<feature type="region of interest" description="Disordered" evidence="1">
    <location>
        <begin position="1"/>
        <end position="39"/>
    </location>
</feature>
<feature type="region of interest" description="Disordered" evidence="1">
    <location>
        <begin position="339"/>
        <end position="363"/>
    </location>
</feature>
<name>A0A9X1TLN7_STRM4</name>
<dbReference type="SMART" id="SM00460">
    <property type="entry name" value="TGc"/>
    <property type="match status" value="1"/>
</dbReference>
<dbReference type="InterPro" id="IPR038765">
    <property type="entry name" value="Papain-like_cys_pep_sf"/>
</dbReference>
<feature type="compositionally biased region" description="Low complexity" evidence="1">
    <location>
        <begin position="580"/>
        <end position="594"/>
    </location>
</feature>
<dbReference type="Pfam" id="PF01841">
    <property type="entry name" value="Transglut_core"/>
    <property type="match status" value="1"/>
</dbReference>
<evidence type="ECO:0000313" key="4">
    <source>
        <dbReference type="EMBL" id="MCF1594879.1"/>
    </source>
</evidence>
<dbReference type="Pfam" id="PF11992">
    <property type="entry name" value="TgpA_N"/>
    <property type="match status" value="1"/>
</dbReference>
<comment type="caution">
    <text evidence="4">The sequence shown here is derived from an EMBL/GenBank/DDBJ whole genome shotgun (WGS) entry which is preliminary data.</text>
</comment>
<feature type="domain" description="Transglutaminase-like" evidence="3">
    <location>
        <begin position="510"/>
        <end position="580"/>
    </location>
</feature>
<dbReference type="InterPro" id="IPR021878">
    <property type="entry name" value="TgpA_N"/>
</dbReference>
<dbReference type="RefSeq" id="WP_234763208.1">
    <property type="nucleotide sequence ID" value="NZ_JAKEIP010000049.1"/>
</dbReference>
<dbReference type="SUPFAM" id="SSF54001">
    <property type="entry name" value="Cysteine proteinases"/>
    <property type="match status" value="1"/>
</dbReference>
<feature type="transmembrane region" description="Helical" evidence="2">
    <location>
        <begin position="250"/>
        <end position="270"/>
    </location>
</feature>